<evidence type="ECO:0000256" key="1">
    <source>
        <dbReference type="SAM" id="Phobius"/>
    </source>
</evidence>
<name>F4PSB7_CACFS</name>
<dbReference type="Proteomes" id="UP000007797">
    <property type="component" value="Unassembled WGS sequence"/>
</dbReference>
<dbReference type="KEGG" id="dfa:DFA_00524"/>
<dbReference type="AlphaFoldDB" id="F4PSB7"/>
<sequence length="968" mass="106913">MNIDSVIFILRQYGSTIGQTEQDICNSTQIQCIGDYVNSISLKIDQYQDVGPVNSSIQSLDLFLIRSIEIYSSGQVNDRSINLFTILNLGVGFTTSILIKNDPSFTTIPSIWARLNNFVLVDILDCPLTDYSPLFKLARITYITIQVPDSVSGLTFWTGPLLSYSLTTITISALNLPNNLNITTEKFASLGSVTLKSSTNSIITVYMTGFGQVTCTNSANGGYNLIIQNQSIPFNLAISGKSTIEPPISRYYTNLFGLNMENVTGGTYPLFEFPPSLKYLRLVNSLFGIWNLTVPDYVESLVLTKNGLTSLDWSLFDQAVKLNLDVSNNPLLGGPLPESMCYKRQLIINNTLFTQSDVPMCYWCYIKDTIKSPLTTDLIPPTTNLTYCKPKVDTPVIITRNGGGRIIGRSLGFGMFYEKLNASIRYSLDTFIPTIQLNLQFISPQLKFYGPPQPINLMFSPFYPDSFVTKIGQNAVRINSSMSIFNDYLPHTIMLNSTIPCPVTIQTSKYIVCQTSSFLQEGALNFTLSNQYSSNSISIYNNNSVPLITSVAYNPNNRKNVTIYGEFGKSVFQPPTAKINDSIPCYVITFEERRINCLMASEPTSGVANISVTADYVEYIGVSMLYFSPPPRSQSQCQAQTLNCHGHGQCNINGLCECEPTYNQNDDCKTRFTNGTIFNANSTSPKSSFDIDGITFAFELASIQELNIDGNVLKELLTSNWTFNLSKSDDLTLAVYTLQQTDNFQGVEVVANISFSSQAREVPFGTQILQINPNSIKIAVSVSNWNYTYVLSTLQVVFRSVIDNSQLGDGCGDNGNEFTYDQYGSTLQYLRVVKDNVQFSGRFIDFALSDGRPTFSRTKVINQTSVVSDSSSDDGQDLSIIMIGIGLPQCRQCVLDPDFTPLLIDQSQQCNTQSKEKWGVIVGSVVGAVAGAALLVAVFVVIKKTINSHQFLQNVNIKLGAAKQNGSL</sequence>
<protein>
    <recommendedName>
        <fullName evidence="2">ComC supersandwich domain-containing protein</fullName>
    </recommendedName>
</protein>
<proteinExistence type="predicted"/>
<keyword evidence="4" id="KW-1185">Reference proteome</keyword>
<dbReference type="PANTHER" id="PTHR24032">
    <property type="entry name" value="EGF-LIKE DOMAIN-CONTAINING PROTEIN-RELATED-RELATED"/>
    <property type="match status" value="1"/>
</dbReference>
<evidence type="ECO:0000313" key="4">
    <source>
        <dbReference type="Proteomes" id="UP000007797"/>
    </source>
</evidence>
<evidence type="ECO:0000313" key="3">
    <source>
        <dbReference type="EMBL" id="EGG20663.1"/>
    </source>
</evidence>
<reference evidence="4" key="1">
    <citation type="journal article" date="2011" name="Genome Res.">
        <title>Phylogeny-wide analysis of social amoeba genomes highlights ancient origins for complex intercellular communication.</title>
        <authorList>
            <person name="Heidel A.J."/>
            <person name="Lawal H.M."/>
            <person name="Felder M."/>
            <person name="Schilde C."/>
            <person name="Helps N.R."/>
            <person name="Tunggal B."/>
            <person name="Rivero F."/>
            <person name="John U."/>
            <person name="Schleicher M."/>
            <person name="Eichinger L."/>
            <person name="Platzer M."/>
            <person name="Noegel A.A."/>
            <person name="Schaap P."/>
            <person name="Gloeckner G."/>
        </authorList>
    </citation>
    <scope>NUCLEOTIDE SEQUENCE [LARGE SCALE GENOMIC DNA]</scope>
    <source>
        <strain evidence="4">SH3</strain>
    </source>
</reference>
<accession>F4PSB7</accession>
<feature type="transmembrane region" description="Helical" evidence="1">
    <location>
        <begin position="918"/>
        <end position="942"/>
    </location>
</feature>
<dbReference type="InterPro" id="IPR054484">
    <property type="entry name" value="ComC_SSD"/>
</dbReference>
<keyword evidence="1" id="KW-1133">Transmembrane helix</keyword>
<organism evidence="3 4">
    <name type="scientific">Cavenderia fasciculata</name>
    <name type="common">Slime mold</name>
    <name type="synonym">Dictyostelium fasciculatum</name>
    <dbReference type="NCBI Taxonomy" id="261658"/>
    <lineage>
        <taxon>Eukaryota</taxon>
        <taxon>Amoebozoa</taxon>
        <taxon>Evosea</taxon>
        <taxon>Eumycetozoa</taxon>
        <taxon>Dictyostelia</taxon>
        <taxon>Acytosteliales</taxon>
        <taxon>Cavenderiaceae</taxon>
        <taxon>Cavenderia</taxon>
    </lineage>
</organism>
<dbReference type="GeneID" id="14873633"/>
<dbReference type="InterPro" id="IPR053331">
    <property type="entry name" value="EGF-like_comC"/>
</dbReference>
<dbReference type="Pfam" id="PF22933">
    <property type="entry name" value="ComC_SSD"/>
    <property type="match status" value="1"/>
</dbReference>
<gene>
    <name evidence="3" type="ORF">DFA_00524</name>
</gene>
<keyword evidence="1" id="KW-0472">Membrane</keyword>
<keyword evidence="1" id="KW-0812">Transmembrane</keyword>
<evidence type="ECO:0000259" key="2">
    <source>
        <dbReference type="Pfam" id="PF22933"/>
    </source>
</evidence>
<dbReference type="EMBL" id="GL883010">
    <property type="protein sequence ID" value="EGG20663.1"/>
    <property type="molecule type" value="Genomic_DNA"/>
</dbReference>
<dbReference type="RefSeq" id="XP_004358513.1">
    <property type="nucleotide sequence ID" value="XM_004358456.1"/>
</dbReference>
<feature type="domain" description="ComC supersandwich" evidence="2">
    <location>
        <begin position="693"/>
        <end position="900"/>
    </location>
</feature>
<dbReference type="PANTHER" id="PTHR24032:SF16">
    <property type="entry name" value="EGF-LIKE DOMAIN-CONTAINING PROTEIN"/>
    <property type="match status" value="1"/>
</dbReference>